<protein>
    <recommendedName>
        <fullName evidence="4">SDR family NAD(P)-dependent oxidoreductase</fullName>
    </recommendedName>
</protein>
<evidence type="ECO:0000256" key="2">
    <source>
        <dbReference type="ARBA" id="ARBA00023002"/>
    </source>
</evidence>
<sequence>MTVNKSGVLAGQVAIVTGASRGIGEAIAKRYAMEGARVVVTARSVEE</sequence>
<dbReference type="Pfam" id="PF00106">
    <property type="entry name" value="adh_short"/>
    <property type="match status" value="1"/>
</dbReference>
<dbReference type="Gene3D" id="3.40.50.720">
    <property type="entry name" value="NAD(P)-binding Rossmann-like Domain"/>
    <property type="match status" value="1"/>
</dbReference>
<accession>A0A382ZQS8</accession>
<dbReference type="EMBL" id="UINC01185723">
    <property type="protein sequence ID" value="SVD97569.1"/>
    <property type="molecule type" value="Genomic_DNA"/>
</dbReference>
<feature type="non-terminal residue" evidence="3">
    <location>
        <position position="47"/>
    </location>
</feature>
<dbReference type="PANTHER" id="PTHR48107">
    <property type="entry name" value="NADPH-DEPENDENT ALDEHYDE REDUCTASE-LIKE PROTEIN, CHLOROPLASTIC-RELATED"/>
    <property type="match status" value="1"/>
</dbReference>
<evidence type="ECO:0000256" key="1">
    <source>
        <dbReference type="ARBA" id="ARBA00006484"/>
    </source>
</evidence>
<keyword evidence="2" id="KW-0560">Oxidoreductase</keyword>
<name>A0A382ZQS8_9ZZZZ</name>
<dbReference type="InterPro" id="IPR002347">
    <property type="entry name" value="SDR_fam"/>
</dbReference>
<dbReference type="AlphaFoldDB" id="A0A382ZQS8"/>
<dbReference type="SUPFAM" id="SSF51735">
    <property type="entry name" value="NAD(P)-binding Rossmann-fold domains"/>
    <property type="match status" value="1"/>
</dbReference>
<proteinExistence type="inferred from homology"/>
<comment type="similarity">
    <text evidence="1">Belongs to the short-chain dehydrogenases/reductases (SDR) family.</text>
</comment>
<gene>
    <name evidence="3" type="ORF">METZ01_LOCUS450423</name>
</gene>
<evidence type="ECO:0000313" key="3">
    <source>
        <dbReference type="EMBL" id="SVD97569.1"/>
    </source>
</evidence>
<dbReference type="GO" id="GO:0016614">
    <property type="term" value="F:oxidoreductase activity, acting on CH-OH group of donors"/>
    <property type="evidence" value="ECO:0007669"/>
    <property type="project" value="UniProtKB-ARBA"/>
</dbReference>
<organism evidence="3">
    <name type="scientific">marine metagenome</name>
    <dbReference type="NCBI Taxonomy" id="408172"/>
    <lineage>
        <taxon>unclassified sequences</taxon>
        <taxon>metagenomes</taxon>
        <taxon>ecological metagenomes</taxon>
    </lineage>
</organism>
<evidence type="ECO:0008006" key="4">
    <source>
        <dbReference type="Google" id="ProtNLM"/>
    </source>
</evidence>
<dbReference type="InterPro" id="IPR036291">
    <property type="entry name" value="NAD(P)-bd_dom_sf"/>
</dbReference>
<reference evidence="3" key="1">
    <citation type="submission" date="2018-05" db="EMBL/GenBank/DDBJ databases">
        <authorList>
            <person name="Lanie J.A."/>
            <person name="Ng W.-L."/>
            <person name="Kazmierczak K.M."/>
            <person name="Andrzejewski T.M."/>
            <person name="Davidsen T.M."/>
            <person name="Wayne K.J."/>
            <person name="Tettelin H."/>
            <person name="Glass J.I."/>
            <person name="Rusch D."/>
            <person name="Podicherti R."/>
            <person name="Tsui H.-C.T."/>
            <person name="Winkler M.E."/>
        </authorList>
    </citation>
    <scope>NUCLEOTIDE SEQUENCE</scope>
</reference>